<dbReference type="SUPFAM" id="SSF51735">
    <property type="entry name" value="NAD(P)-binding Rossmann-fold domains"/>
    <property type="match status" value="1"/>
</dbReference>
<dbReference type="Proteomes" id="UP000242951">
    <property type="component" value="Unassembled WGS sequence"/>
</dbReference>
<comment type="caution">
    <text evidence="1">The sequence shown here is derived from an EMBL/GenBank/DDBJ whole genome shotgun (WGS) entry which is preliminary data.</text>
</comment>
<evidence type="ECO:0000313" key="2">
    <source>
        <dbReference type="Proteomes" id="UP000242951"/>
    </source>
</evidence>
<evidence type="ECO:0000313" key="1">
    <source>
        <dbReference type="EMBL" id="KMQ77559.1"/>
    </source>
</evidence>
<accession>A0ABR5HK54</accession>
<organism evidence="1 2">
    <name type="scientific">Candidatus Burkholderia pumila</name>
    <dbReference type="NCBI Taxonomy" id="1090375"/>
    <lineage>
        <taxon>Bacteria</taxon>
        <taxon>Pseudomonadati</taxon>
        <taxon>Pseudomonadota</taxon>
        <taxon>Betaproteobacteria</taxon>
        <taxon>Burkholderiales</taxon>
        <taxon>Burkholderiaceae</taxon>
        <taxon>Burkholderia</taxon>
    </lineage>
</organism>
<name>A0ABR5HK54_9BURK</name>
<dbReference type="Pfam" id="PF00106">
    <property type="entry name" value="adh_short"/>
    <property type="match status" value="1"/>
</dbReference>
<proteinExistence type="predicted"/>
<dbReference type="InterPro" id="IPR002347">
    <property type="entry name" value="SDR_fam"/>
</dbReference>
<dbReference type="PRINTS" id="PR00081">
    <property type="entry name" value="GDHRDH"/>
</dbReference>
<dbReference type="EMBL" id="LELG01000330">
    <property type="protein sequence ID" value="KMQ77559.1"/>
    <property type="molecule type" value="Genomic_DNA"/>
</dbReference>
<dbReference type="InterPro" id="IPR036291">
    <property type="entry name" value="NAD(P)-bd_dom_sf"/>
</dbReference>
<reference evidence="1 2" key="1">
    <citation type="submission" date="2015-06" db="EMBL/GenBank/DDBJ databases">
        <title>Comparative genomics of Burkholderia leaf nodule symbionts.</title>
        <authorList>
            <person name="Carlier A."/>
            <person name="Eberl L."/>
            <person name="Pinto-Carbo M."/>
        </authorList>
    </citation>
    <scope>NUCLEOTIDE SEQUENCE [LARGE SCALE GENOMIC DNA]</scope>
    <source>
        <strain evidence="1 2">UZHbot3</strain>
    </source>
</reference>
<dbReference type="GO" id="GO:0004316">
    <property type="term" value="F:3-oxoacyl-[acyl-carrier-protein] reductase (NADPH) activity"/>
    <property type="evidence" value="ECO:0007669"/>
    <property type="project" value="UniProtKB-EC"/>
</dbReference>
<protein>
    <submittedName>
        <fullName evidence="1">3-oxoacyl-[acyl-carrier protein] reductase</fullName>
        <ecNumber evidence="1">1.1.1.100</ecNumber>
    </submittedName>
</protein>
<dbReference type="EC" id="1.1.1.100" evidence="1"/>
<dbReference type="PANTHER" id="PTHR43975">
    <property type="entry name" value="ZGC:101858"/>
    <property type="match status" value="1"/>
</dbReference>
<sequence>MGMLSNKTAIVTGASSGIGRETARFFAKEGAKVVLVARRAPLLNALVDEIETAGGHAVVLAGDVKDEHCAREAVEIAVKHFGELDIGFNNAGTMGALGSGPIFRSTAGTAPWRSI</sequence>
<gene>
    <name evidence="1" type="ORF">BPMI_01388</name>
</gene>
<keyword evidence="1" id="KW-0560">Oxidoreductase</keyword>
<keyword evidence="2" id="KW-1185">Reference proteome</keyword>
<dbReference type="Gene3D" id="3.40.50.720">
    <property type="entry name" value="NAD(P)-binding Rossmann-like Domain"/>
    <property type="match status" value="1"/>
</dbReference>
<dbReference type="PANTHER" id="PTHR43975:SF2">
    <property type="entry name" value="EG:BACR7A4.14 PROTEIN-RELATED"/>
    <property type="match status" value="1"/>
</dbReference>